<dbReference type="AlphaFoldDB" id="A0A4Q4ZD57"/>
<dbReference type="PANTHER" id="PTHR32309:SF31">
    <property type="entry name" value="CAPSULAR EXOPOLYSACCHARIDE FAMILY"/>
    <property type="match status" value="1"/>
</dbReference>
<evidence type="ECO:0000313" key="3">
    <source>
        <dbReference type="EMBL" id="RYP85555.1"/>
    </source>
</evidence>
<reference evidence="3 4" key="1">
    <citation type="submission" date="2019-01" db="EMBL/GenBank/DDBJ databases">
        <title>Nocardioides guangzhouensis sp. nov., an actinobacterium isolated from soil.</title>
        <authorList>
            <person name="Fu Y."/>
            <person name="Cai Y."/>
            <person name="Lin Z."/>
            <person name="Chen P."/>
        </authorList>
    </citation>
    <scope>NUCLEOTIDE SEQUENCE [LARGE SCALE GENOMIC DNA]</scope>
    <source>
        <strain evidence="3 4">130</strain>
    </source>
</reference>
<evidence type="ECO:0008006" key="5">
    <source>
        <dbReference type="Google" id="ProtNLM"/>
    </source>
</evidence>
<feature type="transmembrane region" description="Helical" evidence="2">
    <location>
        <begin position="40"/>
        <end position="62"/>
    </location>
</feature>
<evidence type="ECO:0000313" key="4">
    <source>
        <dbReference type="Proteomes" id="UP000295198"/>
    </source>
</evidence>
<dbReference type="EMBL" id="SDKM01000016">
    <property type="protein sequence ID" value="RYP85555.1"/>
    <property type="molecule type" value="Genomic_DNA"/>
</dbReference>
<keyword evidence="4" id="KW-1185">Reference proteome</keyword>
<keyword evidence="1" id="KW-0175">Coiled coil</keyword>
<keyword evidence="2" id="KW-0472">Membrane</keyword>
<sequence length="513" mass="54772">MNRGWILEEVPEQQELAGEPAATLVSLHFLRSALMTHWRVWAAFAVAGLALGVLASVLVPVAPKATATLVLTQEQGVDPADGLATDMTLLRTRRLAAAVVDDMDLRISPEALRASVSVLPESGRVIALTVAAPDAEQAVARADAVVEQFFELRNQQMDDHVQAIVGGYQARIDRLRKRVESLTAQYDALGGVGGAGQAEAAEVLTERASLNAEIDRLQSLIEEQELEVSGVRAASHVLDPPALAPMSGMRTVLAGAAGLVGGFCLGAGLVLFWALTSDRLRRREEIAVALGVPVWMSAGPVRGNHLWHLLVHRGGSPDRNRQLLVSALEPDLTRSRNEPVRMALATIGNTSDGVALMSALAQRVRQRGARVFVVDLTEDGNLARQAGPEAQDGGDDGLVVFRPDGIPSLASGPYGHRRDGGPLGEDHPLRARWDDADVVLVLVDVDPAVGVYELSSWVNEVRMVVTAGQCSAERLRTAGELIRAAGLEPEFAVLVADDRRDDSLGRDLRGSST</sequence>
<feature type="coiled-coil region" evidence="1">
    <location>
        <begin position="165"/>
        <end position="234"/>
    </location>
</feature>
<keyword evidence="2" id="KW-1133">Transmembrane helix</keyword>
<dbReference type="InterPro" id="IPR050445">
    <property type="entry name" value="Bact_polysacc_biosynth/exp"/>
</dbReference>
<proteinExistence type="predicted"/>
<comment type="caution">
    <text evidence="3">The sequence shown here is derived from an EMBL/GenBank/DDBJ whole genome shotgun (WGS) entry which is preliminary data.</text>
</comment>
<keyword evidence="2" id="KW-0812">Transmembrane</keyword>
<dbReference type="RefSeq" id="WP_134717706.1">
    <property type="nucleotide sequence ID" value="NZ_SDKM01000016.1"/>
</dbReference>
<name>A0A4Q4ZD57_9ACTN</name>
<evidence type="ECO:0000256" key="2">
    <source>
        <dbReference type="SAM" id="Phobius"/>
    </source>
</evidence>
<evidence type="ECO:0000256" key="1">
    <source>
        <dbReference type="SAM" id="Coils"/>
    </source>
</evidence>
<accession>A0A4Q4ZD57</accession>
<gene>
    <name evidence="3" type="ORF">EKO23_12430</name>
</gene>
<protein>
    <recommendedName>
        <fullName evidence="5">Polysaccharide chain length determinant N-terminal domain-containing protein</fullName>
    </recommendedName>
</protein>
<dbReference type="OrthoDB" id="3802884at2"/>
<dbReference type="Proteomes" id="UP000295198">
    <property type="component" value="Unassembled WGS sequence"/>
</dbReference>
<dbReference type="PANTHER" id="PTHR32309">
    <property type="entry name" value="TYROSINE-PROTEIN KINASE"/>
    <property type="match status" value="1"/>
</dbReference>
<organism evidence="3 4">
    <name type="scientific">Nocardioides guangzhouensis</name>
    <dbReference type="NCBI Taxonomy" id="2497878"/>
    <lineage>
        <taxon>Bacteria</taxon>
        <taxon>Bacillati</taxon>
        <taxon>Actinomycetota</taxon>
        <taxon>Actinomycetes</taxon>
        <taxon>Propionibacteriales</taxon>
        <taxon>Nocardioidaceae</taxon>
        <taxon>Nocardioides</taxon>
    </lineage>
</organism>
<feature type="transmembrane region" description="Helical" evidence="2">
    <location>
        <begin position="252"/>
        <end position="275"/>
    </location>
</feature>